<feature type="region of interest" description="Disordered" evidence="1">
    <location>
        <begin position="1"/>
        <end position="20"/>
    </location>
</feature>
<keyword evidence="3" id="KW-1185">Reference proteome</keyword>
<evidence type="ECO:0000313" key="2">
    <source>
        <dbReference type="EMBL" id="KAK0429238.1"/>
    </source>
</evidence>
<proteinExistence type="predicted"/>
<dbReference type="Proteomes" id="UP001175271">
    <property type="component" value="Unassembled WGS sequence"/>
</dbReference>
<sequence>MFTQLSLPYSRSSEAASNENPLCRSEVSSVHLYNRKQESEETSLRHCADQLTILHKWKNVANSLWKIGSFTPLPATSLLSRSHPALLEHVEAWKLHIVIDSLGTDVDKPEGRGDPVRSSAHSPDEREQEDTVMLEYLQRPQGPDETTDQAEELLAQLIEIRRKLRSTGARSTYCIASEICRPTSTIPAIAPEALVIASKAIATAPAS</sequence>
<feature type="region of interest" description="Disordered" evidence="1">
    <location>
        <begin position="104"/>
        <end position="130"/>
    </location>
</feature>
<feature type="compositionally biased region" description="Basic and acidic residues" evidence="1">
    <location>
        <begin position="105"/>
        <end position="115"/>
    </location>
</feature>
<evidence type="ECO:0000256" key="1">
    <source>
        <dbReference type="SAM" id="MobiDB-lite"/>
    </source>
</evidence>
<accession>A0AA39IUH0</accession>
<gene>
    <name evidence="2" type="ORF">QR680_011268</name>
</gene>
<comment type="caution">
    <text evidence="2">The sequence shown here is derived from an EMBL/GenBank/DDBJ whole genome shotgun (WGS) entry which is preliminary data.</text>
</comment>
<protein>
    <submittedName>
        <fullName evidence="2">Uncharacterized protein</fullName>
    </submittedName>
</protein>
<reference evidence="2" key="1">
    <citation type="submission" date="2023-06" db="EMBL/GenBank/DDBJ databases">
        <title>Genomic analysis of the entomopathogenic nematode Steinernema hermaphroditum.</title>
        <authorList>
            <person name="Schwarz E.M."/>
            <person name="Heppert J.K."/>
            <person name="Baniya A."/>
            <person name="Schwartz H.T."/>
            <person name="Tan C.-H."/>
            <person name="Antoshechkin I."/>
            <person name="Sternberg P.W."/>
            <person name="Goodrich-Blair H."/>
            <person name="Dillman A.R."/>
        </authorList>
    </citation>
    <scope>NUCLEOTIDE SEQUENCE</scope>
    <source>
        <strain evidence="2">PS9179</strain>
        <tissue evidence="2">Whole animal</tissue>
    </source>
</reference>
<dbReference type="AlphaFoldDB" id="A0AA39IUH0"/>
<organism evidence="2 3">
    <name type="scientific">Steinernema hermaphroditum</name>
    <dbReference type="NCBI Taxonomy" id="289476"/>
    <lineage>
        <taxon>Eukaryota</taxon>
        <taxon>Metazoa</taxon>
        <taxon>Ecdysozoa</taxon>
        <taxon>Nematoda</taxon>
        <taxon>Chromadorea</taxon>
        <taxon>Rhabditida</taxon>
        <taxon>Tylenchina</taxon>
        <taxon>Panagrolaimomorpha</taxon>
        <taxon>Strongyloidoidea</taxon>
        <taxon>Steinernematidae</taxon>
        <taxon>Steinernema</taxon>
    </lineage>
</organism>
<evidence type="ECO:0000313" key="3">
    <source>
        <dbReference type="Proteomes" id="UP001175271"/>
    </source>
</evidence>
<dbReference type="EMBL" id="JAUCMV010000001">
    <property type="protein sequence ID" value="KAK0429238.1"/>
    <property type="molecule type" value="Genomic_DNA"/>
</dbReference>
<name>A0AA39IUH0_9BILA</name>